<dbReference type="EMBL" id="CP043494">
    <property type="protein sequence ID" value="WNG43558.1"/>
    <property type="molecule type" value="Genomic_DNA"/>
</dbReference>
<dbReference type="Proteomes" id="UP001611383">
    <property type="component" value="Chromosome"/>
</dbReference>
<dbReference type="Pfam" id="PF00144">
    <property type="entry name" value="Beta-lactamase"/>
    <property type="match status" value="1"/>
</dbReference>
<proteinExistence type="predicted"/>
<evidence type="ECO:0000313" key="3">
    <source>
        <dbReference type="EMBL" id="WNG43558.1"/>
    </source>
</evidence>
<dbReference type="PANTHER" id="PTHR46825:SF8">
    <property type="entry name" value="BETA-LACTAMASE-RELATED"/>
    <property type="match status" value="1"/>
</dbReference>
<sequence length="450" mass="47803">MKRMLAAVATLCAGAAQAMTDAELKSVVERRLSGDRTGACFAVAVIDDEIARTYVCANAKDAGRIDSKTAFELGSVTKTLTATLFADLMAQGKVSLEAPLASLLPKGTKVPTFQGKPILLKHIVTHTSGLPSLPSRLPLKDPANPYADLDEKTLLESLADVKLAQAPGSRFEYSNFGMMLLSAGIARRAGVDFETLLDRRLFTPLGMEGAYVNERPDTVRVATGHLPNGQPTSAWTFATNLAGVGGVHATLDDMVRYVEAGLGRRKSSITPAVQRTLRPIETPSGQRMGMSWMLTPLGGRTVHVHEGGTGGFTSLVALDVQQRRGVVVLSDTALLSLNGLGSLGMHLLDASVPPGEPRKVVAADPALMDALVGHYELTGGLKLRLGRKGNALEIQAEGQPAFELGYDSAGDFFPLAFDAVLRPKRLEGGGYGFTWIQLGAESEARRVDAQ</sequence>
<feature type="chain" id="PRO_5045662881" evidence="1">
    <location>
        <begin position="19"/>
        <end position="450"/>
    </location>
</feature>
<feature type="signal peptide" evidence="1">
    <location>
        <begin position="1"/>
        <end position="18"/>
    </location>
</feature>
<evidence type="ECO:0000256" key="1">
    <source>
        <dbReference type="SAM" id="SignalP"/>
    </source>
</evidence>
<keyword evidence="4" id="KW-1185">Reference proteome</keyword>
<keyword evidence="1" id="KW-0732">Signal</keyword>
<evidence type="ECO:0000313" key="4">
    <source>
        <dbReference type="Proteomes" id="UP001611383"/>
    </source>
</evidence>
<dbReference type="Gene3D" id="3.40.710.10">
    <property type="entry name" value="DD-peptidase/beta-lactamase superfamily"/>
    <property type="match status" value="1"/>
</dbReference>
<organism evidence="3 4">
    <name type="scientific">Archangium minus</name>
    <dbReference type="NCBI Taxonomy" id="83450"/>
    <lineage>
        <taxon>Bacteria</taxon>
        <taxon>Pseudomonadati</taxon>
        <taxon>Myxococcota</taxon>
        <taxon>Myxococcia</taxon>
        <taxon>Myxococcales</taxon>
        <taxon>Cystobacterineae</taxon>
        <taxon>Archangiaceae</taxon>
        <taxon>Archangium</taxon>
    </lineage>
</organism>
<dbReference type="SUPFAM" id="SSF56601">
    <property type="entry name" value="beta-lactamase/transpeptidase-like"/>
    <property type="match status" value="1"/>
</dbReference>
<reference evidence="3 4" key="1">
    <citation type="submission" date="2019-08" db="EMBL/GenBank/DDBJ databases">
        <title>Archangium and Cystobacter genomes.</title>
        <authorList>
            <person name="Chen I.-C.K."/>
            <person name="Wielgoss S."/>
        </authorList>
    </citation>
    <scope>NUCLEOTIDE SEQUENCE [LARGE SCALE GENOMIC DNA]</scope>
    <source>
        <strain evidence="3 4">Cbm 6</strain>
    </source>
</reference>
<gene>
    <name evidence="3" type="ORF">F0U60_05155</name>
</gene>
<dbReference type="PANTHER" id="PTHR46825">
    <property type="entry name" value="D-ALANYL-D-ALANINE-CARBOXYPEPTIDASE/ENDOPEPTIDASE AMPH"/>
    <property type="match status" value="1"/>
</dbReference>
<dbReference type="InterPro" id="IPR012338">
    <property type="entry name" value="Beta-lactam/transpept-like"/>
</dbReference>
<name>A0ABY9WJW9_9BACT</name>
<protein>
    <submittedName>
        <fullName evidence="3">Beta-lactamase family protein</fullName>
    </submittedName>
</protein>
<feature type="domain" description="Beta-lactamase-related" evidence="2">
    <location>
        <begin position="29"/>
        <end position="331"/>
    </location>
</feature>
<dbReference type="InterPro" id="IPR001466">
    <property type="entry name" value="Beta-lactam-related"/>
</dbReference>
<dbReference type="InterPro" id="IPR050491">
    <property type="entry name" value="AmpC-like"/>
</dbReference>
<accession>A0ABY9WJW9</accession>
<evidence type="ECO:0000259" key="2">
    <source>
        <dbReference type="Pfam" id="PF00144"/>
    </source>
</evidence>